<dbReference type="KEGG" id="aten:116306688"/>
<dbReference type="SMART" id="SM00513">
    <property type="entry name" value="SAP"/>
    <property type="match status" value="1"/>
</dbReference>
<dbReference type="SUPFAM" id="SSF57850">
    <property type="entry name" value="RING/U-box"/>
    <property type="match status" value="1"/>
</dbReference>
<keyword evidence="1" id="KW-0863">Zinc-finger</keyword>
<dbReference type="OrthoDB" id="9049620at2759"/>
<feature type="domain" description="SAP" evidence="4">
    <location>
        <begin position="214"/>
        <end position="248"/>
    </location>
</feature>
<evidence type="ECO:0000256" key="1">
    <source>
        <dbReference type="ARBA" id="ARBA00022771"/>
    </source>
</evidence>
<dbReference type="GO" id="GO:0008270">
    <property type="term" value="F:zinc ion binding"/>
    <property type="evidence" value="ECO:0007669"/>
    <property type="project" value="UniProtKB-KW"/>
</dbReference>
<dbReference type="Pfam" id="PF02037">
    <property type="entry name" value="SAP"/>
    <property type="match status" value="1"/>
</dbReference>
<dbReference type="InterPro" id="IPR001841">
    <property type="entry name" value="Znf_RING"/>
</dbReference>
<evidence type="ECO:0000256" key="2">
    <source>
        <dbReference type="ARBA" id="ARBA00022833"/>
    </source>
</evidence>
<name>A0A6P8J584_ACTTE</name>
<accession>A0A6P8J584</accession>
<evidence type="ECO:0000313" key="5">
    <source>
        <dbReference type="Proteomes" id="UP000515163"/>
    </source>
</evidence>
<evidence type="ECO:0000256" key="3">
    <source>
        <dbReference type="SAM" id="MobiDB-lite"/>
    </source>
</evidence>
<organism evidence="5 6">
    <name type="scientific">Actinia tenebrosa</name>
    <name type="common">Australian red waratah sea anemone</name>
    <dbReference type="NCBI Taxonomy" id="6105"/>
    <lineage>
        <taxon>Eukaryota</taxon>
        <taxon>Metazoa</taxon>
        <taxon>Cnidaria</taxon>
        <taxon>Anthozoa</taxon>
        <taxon>Hexacorallia</taxon>
        <taxon>Actiniaria</taxon>
        <taxon>Actiniidae</taxon>
        <taxon>Actinia</taxon>
    </lineage>
</organism>
<feature type="region of interest" description="Disordered" evidence="3">
    <location>
        <begin position="337"/>
        <end position="363"/>
    </location>
</feature>
<evidence type="ECO:0000313" key="6">
    <source>
        <dbReference type="RefSeq" id="XP_031572635.1"/>
    </source>
</evidence>
<feature type="compositionally biased region" description="Acidic residues" evidence="3">
    <location>
        <begin position="342"/>
        <end position="356"/>
    </location>
</feature>
<keyword evidence="1" id="KW-0479">Metal-binding</keyword>
<proteinExistence type="predicted"/>
<sequence length="400" mass="45171">MFACLGKHYYRDACMVFLSHLKYWQDTNHPMLTEFFKMMPEFSEVVCELFFSVLSAHTKPHDTEEQVQSSAITVDLMEEEVPSIHDVYKVRPLDCYTHNLMPSTGPKFFALVEDATSFLKILFNKCLGEEGIPLEEAATFDKTTGLLSYQTKVFGLVPANLFPLPCSLPSCAVVCSICEGLLDGSIEYKSRIRLKCGHMFHQLCLVPNLGSIQLKALYKEELKSLCSMYNLNTIGTKAVLLERLNDSLTPAQKQMKITSCQGCTREDTSPSLRMFRHCCKNFILPDQESIRLPCSHIVHKLCKKSGSCTICTFLLRELTTTVCEKAKLTFTKEYVPKSGTSADDEQDSDEDTEDYSDIGPGLSEKQEKVVHYFGELAVKTKHNKEQRGSLPKLKIDKVSE</sequence>
<dbReference type="InterPro" id="IPR003034">
    <property type="entry name" value="SAP_dom"/>
</dbReference>
<dbReference type="GeneID" id="116306688"/>
<dbReference type="PROSITE" id="PS50800">
    <property type="entry name" value="SAP"/>
    <property type="match status" value="1"/>
</dbReference>
<dbReference type="SMART" id="SM00184">
    <property type="entry name" value="RING"/>
    <property type="match status" value="2"/>
</dbReference>
<gene>
    <name evidence="6" type="primary">LOC116306688</name>
</gene>
<dbReference type="Proteomes" id="UP000515163">
    <property type="component" value="Unplaced"/>
</dbReference>
<reference evidence="6" key="1">
    <citation type="submission" date="2025-08" db="UniProtKB">
        <authorList>
            <consortium name="RefSeq"/>
        </authorList>
    </citation>
    <scope>IDENTIFICATION</scope>
    <source>
        <tissue evidence="6">Tentacle</tissue>
    </source>
</reference>
<protein>
    <submittedName>
        <fullName evidence="6">Uncharacterized protein LOC116306688</fullName>
    </submittedName>
</protein>
<evidence type="ECO:0000259" key="4">
    <source>
        <dbReference type="PROSITE" id="PS50800"/>
    </source>
</evidence>
<dbReference type="AlphaFoldDB" id="A0A6P8J584"/>
<dbReference type="InParanoid" id="A0A6P8J584"/>
<keyword evidence="5" id="KW-1185">Reference proteome</keyword>
<keyword evidence="2" id="KW-0862">Zinc</keyword>
<dbReference type="RefSeq" id="XP_031572635.1">
    <property type="nucleotide sequence ID" value="XM_031716775.1"/>
</dbReference>